<keyword evidence="6 16" id="KW-0812">Transmembrane</keyword>
<dbReference type="GO" id="GO:0016020">
    <property type="term" value="C:membrane"/>
    <property type="evidence" value="ECO:0007669"/>
    <property type="project" value="UniProtKB-SubCell"/>
</dbReference>
<evidence type="ECO:0000256" key="9">
    <source>
        <dbReference type="ARBA" id="ARBA00022786"/>
    </source>
</evidence>
<comment type="subcellular location">
    <subcellularLocation>
        <location evidence="2">Membrane</location>
        <topology evidence="2">Single-pass membrane protein</topology>
    </subcellularLocation>
</comment>
<dbReference type="SUPFAM" id="SSF57850">
    <property type="entry name" value="RING/U-box"/>
    <property type="match status" value="1"/>
</dbReference>
<dbReference type="Pfam" id="PF13639">
    <property type="entry name" value="zf-RING_2"/>
    <property type="match status" value="1"/>
</dbReference>
<dbReference type="PANTHER" id="PTHR46913">
    <property type="entry name" value="RING-H2 FINGER PROTEIN ATL16"/>
    <property type="match status" value="1"/>
</dbReference>
<evidence type="ECO:0000256" key="3">
    <source>
        <dbReference type="ARBA" id="ARBA00004906"/>
    </source>
</evidence>
<organism evidence="18 19">
    <name type="scientific">Carnegiea gigantea</name>
    <dbReference type="NCBI Taxonomy" id="171969"/>
    <lineage>
        <taxon>Eukaryota</taxon>
        <taxon>Viridiplantae</taxon>
        <taxon>Streptophyta</taxon>
        <taxon>Embryophyta</taxon>
        <taxon>Tracheophyta</taxon>
        <taxon>Spermatophyta</taxon>
        <taxon>Magnoliopsida</taxon>
        <taxon>eudicotyledons</taxon>
        <taxon>Gunneridae</taxon>
        <taxon>Pentapetalae</taxon>
        <taxon>Caryophyllales</taxon>
        <taxon>Cactineae</taxon>
        <taxon>Cactaceae</taxon>
        <taxon>Cactoideae</taxon>
        <taxon>Echinocereeae</taxon>
        <taxon>Carnegiea</taxon>
    </lineage>
</organism>
<evidence type="ECO:0000256" key="13">
    <source>
        <dbReference type="ARBA" id="ARBA00024209"/>
    </source>
</evidence>
<dbReference type="PANTHER" id="PTHR46913:SF1">
    <property type="entry name" value="RING-H2 FINGER PROTEIN ATL16"/>
    <property type="match status" value="1"/>
</dbReference>
<evidence type="ECO:0000256" key="10">
    <source>
        <dbReference type="ARBA" id="ARBA00022833"/>
    </source>
</evidence>
<keyword evidence="7" id="KW-0479">Metal-binding</keyword>
<dbReference type="GO" id="GO:0061630">
    <property type="term" value="F:ubiquitin protein ligase activity"/>
    <property type="evidence" value="ECO:0007669"/>
    <property type="project" value="UniProtKB-EC"/>
</dbReference>
<evidence type="ECO:0000256" key="1">
    <source>
        <dbReference type="ARBA" id="ARBA00000900"/>
    </source>
</evidence>
<evidence type="ECO:0000313" key="18">
    <source>
        <dbReference type="EMBL" id="KAJ8446546.1"/>
    </source>
</evidence>
<evidence type="ECO:0000256" key="4">
    <source>
        <dbReference type="ARBA" id="ARBA00012483"/>
    </source>
</evidence>
<evidence type="ECO:0000256" key="8">
    <source>
        <dbReference type="ARBA" id="ARBA00022771"/>
    </source>
</evidence>
<evidence type="ECO:0000256" key="11">
    <source>
        <dbReference type="ARBA" id="ARBA00022989"/>
    </source>
</evidence>
<feature type="region of interest" description="Disordered" evidence="15">
    <location>
        <begin position="191"/>
        <end position="222"/>
    </location>
</feature>
<evidence type="ECO:0000256" key="6">
    <source>
        <dbReference type="ARBA" id="ARBA00022692"/>
    </source>
</evidence>
<evidence type="ECO:0000259" key="17">
    <source>
        <dbReference type="PROSITE" id="PS50089"/>
    </source>
</evidence>
<comment type="similarity">
    <text evidence="13">Belongs to the RING-type zinc finger family. ATL subfamily.</text>
</comment>
<comment type="caution">
    <text evidence="18">The sequence shown here is derived from an EMBL/GenBank/DDBJ whole genome shotgun (WGS) entry which is preliminary data.</text>
</comment>
<dbReference type="InterPro" id="IPR001841">
    <property type="entry name" value="Znf_RING"/>
</dbReference>
<comment type="pathway">
    <text evidence="3">Protein modification; protein ubiquitination.</text>
</comment>
<dbReference type="AlphaFoldDB" id="A0A9Q1KLB3"/>
<feature type="domain" description="RING-type" evidence="17">
    <location>
        <begin position="121"/>
        <end position="163"/>
    </location>
</feature>
<keyword evidence="5" id="KW-0808">Transferase</keyword>
<dbReference type="GO" id="GO:0008270">
    <property type="term" value="F:zinc ion binding"/>
    <property type="evidence" value="ECO:0007669"/>
    <property type="project" value="UniProtKB-KW"/>
</dbReference>
<dbReference type="EMBL" id="JAKOGI010000052">
    <property type="protein sequence ID" value="KAJ8446546.1"/>
    <property type="molecule type" value="Genomic_DNA"/>
</dbReference>
<dbReference type="InterPro" id="IPR044600">
    <property type="entry name" value="ATL1/ATL16-like"/>
</dbReference>
<dbReference type="FunFam" id="3.30.40.10:FF:000475">
    <property type="entry name" value="RING-H2 finger protein ATL3"/>
    <property type="match status" value="1"/>
</dbReference>
<dbReference type="GO" id="GO:0016567">
    <property type="term" value="P:protein ubiquitination"/>
    <property type="evidence" value="ECO:0007669"/>
    <property type="project" value="InterPro"/>
</dbReference>
<gene>
    <name evidence="18" type="ORF">Cgig2_019699</name>
</gene>
<sequence length="338" mass="36370">MGDNIDDATFPPPSMVAEPRGYALSGKIMLSAIVILFAVVIIMVCLHIYARWYLLRARRRQIRRARRRTHLVFYIEPNNPGNIMPVPTQGLDAAVLKSLPTFKYKTSGGGGDGDGEEVVECAVCLSEFEEGERGRLLPKCNHSFHVDCIDMWFHSHSTCPICRAPVDGDDFLAKSAEDPAVQSVVVELTELTQSQPARVPESGDSPGPSQPGPSSGGGLRKGLDVVGVSIEVPRRTQSFSFTNSDESGPSRSPGQGFKSPTSRILSLKRILSREKKSPLPSPTAAGTSVCIGGDSAAELDVELGLVEAAGQPSQAHAPRYGLEMSEKKLVRMGESGKK</sequence>
<dbReference type="Proteomes" id="UP001153076">
    <property type="component" value="Unassembled WGS sequence"/>
</dbReference>
<dbReference type="EC" id="2.3.2.27" evidence="4"/>
<evidence type="ECO:0000256" key="7">
    <source>
        <dbReference type="ARBA" id="ARBA00022723"/>
    </source>
</evidence>
<feature type="region of interest" description="Disordered" evidence="15">
    <location>
        <begin position="236"/>
        <end position="262"/>
    </location>
</feature>
<dbReference type="SMART" id="SM00184">
    <property type="entry name" value="RING"/>
    <property type="match status" value="1"/>
</dbReference>
<proteinExistence type="inferred from homology"/>
<keyword evidence="8 14" id="KW-0863">Zinc-finger</keyword>
<keyword evidence="12 16" id="KW-0472">Membrane</keyword>
<dbReference type="CDD" id="cd16461">
    <property type="entry name" value="RING-H2_EL5-like"/>
    <property type="match status" value="1"/>
</dbReference>
<feature type="transmembrane region" description="Helical" evidence="16">
    <location>
        <begin position="28"/>
        <end position="54"/>
    </location>
</feature>
<evidence type="ECO:0000256" key="5">
    <source>
        <dbReference type="ARBA" id="ARBA00022679"/>
    </source>
</evidence>
<evidence type="ECO:0000256" key="12">
    <source>
        <dbReference type="ARBA" id="ARBA00023136"/>
    </source>
</evidence>
<dbReference type="InterPro" id="IPR013083">
    <property type="entry name" value="Znf_RING/FYVE/PHD"/>
</dbReference>
<keyword evidence="10" id="KW-0862">Zinc</keyword>
<keyword evidence="9" id="KW-0833">Ubl conjugation pathway</keyword>
<dbReference type="OrthoDB" id="8062037at2759"/>
<dbReference type="Gene3D" id="3.30.40.10">
    <property type="entry name" value="Zinc/RING finger domain, C3HC4 (zinc finger)"/>
    <property type="match status" value="1"/>
</dbReference>
<keyword evidence="11 16" id="KW-1133">Transmembrane helix</keyword>
<name>A0A9Q1KLB3_9CARY</name>
<accession>A0A9Q1KLB3</accession>
<evidence type="ECO:0000256" key="16">
    <source>
        <dbReference type="SAM" id="Phobius"/>
    </source>
</evidence>
<evidence type="ECO:0000256" key="15">
    <source>
        <dbReference type="SAM" id="MobiDB-lite"/>
    </source>
</evidence>
<evidence type="ECO:0000313" key="19">
    <source>
        <dbReference type="Proteomes" id="UP001153076"/>
    </source>
</evidence>
<reference evidence="18" key="1">
    <citation type="submission" date="2022-04" db="EMBL/GenBank/DDBJ databases">
        <title>Carnegiea gigantea Genome sequencing and assembly v2.</title>
        <authorList>
            <person name="Copetti D."/>
            <person name="Sanderson M.J."/>
            <person name="Burquez A."/>
            <person name="Wojciechowski M.F."/>
        </authorList>
    </citation>
    <scope>NUCLEOTIDE SEQUENCE</scope>
    <source>
        <strain evidence="18">SGP5-SGP5p</strain>
        <tissue evidence="18">Aerial part</tissue>
    </source>
</reference>
<comment type="catalytic activity">
    <reaction evidence="1">
        <text>S-ubiquitinyl-[E2 ubiquitin-conjugating enzyme]-L-cysteine + [acceptor protein]-L-lysine = [E2 ubiquitin-conjugating enzyme]-L-cysteine + N(6)-ubiquitinyl-[acceptor protein]-L-lysine.</text>
        <dbReference type="EC" id="2.3.2.27"/>
    </reaction>
</comment>
<protein>
    <recommendedName>
        <fullName evidence="4">RING-type E3 ubiquitin transferase</fullName>
        <ecNumber evidence="4">2.3.2.27</ecNumber>
    </recommendedName>
</protein>
<evidence type="ECO:0000256" key="14">
    <source>
        <dbReference type="PROSITE-ProRule" id="PRU00175"/>
    </source>
</evidence>
<keyword evidence="19" id="KW-1185">Reference proteome</keyword>
<evidence type="ECO:0000256" key="2">
    <source>
        <dbReference type="ARBA" id="ARBA00004167"/>
    </source>
</evidence>
<dbReference type="PROSITE" id="PS50089">
    <property type="entry name" value="ZF_RING_2"/>
    <property type="match status" value="1"/>
</dbReference>